<reference evidence="2 3" key="1">
    <citation type="submission" date="2018-07" db="EMBL/GenBank/DDBJ databases">
        <title>Genome sequences of Haloplanus salinus JCM 18368T.</title>
        <authorList>
            <person name="Kim Y.B."/>
            <person name="Roh S.W."/>
        </authorList>
    </citation>
    <scope>NUCLEOTIDE SEQUENCE [LARGE SCALE GENOMIC DNA]</scope>
    <source>
        <strain evidence="2 3">JCM 18368</strain>
    </source>
</reference>
<dbReference type="EMBL" id="QPHM01000001">
    <property type="protein sequence ID" value="RCU45877.1"/>
    <property type="molecule type" value="Genomic_DNA"/>
</dbReference>
<gene>
    <name evidence="2" type="ORF">DU504_00275</name>
</gene>
<comment type="caution">
    <text evidence="2">The sequence shown here is derived from an EMBL/GenBank/DDBJ whole genome shotgun (WGS) entry which is preliminary data.</text>
</comment>
<dbReference type="Proteomes" id="UP000252189">
    <property type="component" value="Unassembled WGS sequence"/>
</dbReference>
<evidence type="ECO:0000313" key="2">
    <source>
        <dbReference type="EMBL" id="RCU45877.1"/>
    </source>
</evidence>
<organism evidence="2 3">
    <name type="scientific">Haloplanus salinus</name>
    <dbReference type="NCBI Taxonomy" id="1126245"/>
    <lineage>
        <taxon>Archaea</taxon>
        <taxon>Methanobacteriati</taxon>
        <taxon>Methanobacteriota</taxon>
        <taxon>Stenosarchaea group</taxon>
        <taxon>Halobacteria</taxon>
        <taxon>Halobacteriales</taxon>
        <taxon>Haloferacaceae</taxon>
        <taxon>Haloplanus</taxon>
    </lineage>
</organism>
<protein>
    <submittedName>
        <fullName evidence="2">Uncharacterized protein</fullName>
    </submittedName>
</protein>
<sequence>MLPAVTAGQRRGASGVSPHHERRVRSDDGEPEGVTDADEADVGPASREPSAATKCRSGVASGGPPSGTNARSTAVVGDGRGAAPLGVVANVFEGLVEPGI</sequence>
<feature type="region of interest" description="Disordered" evidence="1">
    <location>
        <begin position="1"/>
        <end position="77"/>
    </location>
</feature>
<name>A0A368N5K9_9EURY</name>
<evidence type="ECO:0000313" key="3">
    <source>
        <dbReference type="Proteomes" id="UP000252189"/>
    </source>
</evidence>
<feature type="compositionally biased region" description="Acidic residues" evidence="1">
    <location>
        <begin position="29"/>
        <end position="41"/>
    </location>
</feature>
<dbReference type="RefSeq" id="WP_114447431.1">
    <property type="nucleotide sequence ID" value="NZ_QPHM01000001.1"/>
</dbReference>
<keyword evidence="3" id="KW-1185">Reference proteome</keyword>
<dbReference type="AlphaFoldDB" id="A0A368N5K9"/>
<evidence type="ECO:0000256" key="1">
    <source>
        <dbReference type="SAM" id="MobiDB-lite"/>
    </source>
</evidence>
<proteinExistence type="predicted"/>
<accession>A0A368N5K9</accession>